<dbReference type="PANTHER" id="PTHR33204:SF37">
    <property type="entry name" value="HTH-TYPE TRANSCRIPTIONAL REGULATOR YODB"/>
    <property type="match status" value="1"/>
</dbReference>
<keyword evidence="6" id="KW-1185">Reference proteome</keyword>
<accession>A0ABP5R0E2</accession>
<reference evidence="6" key="1">
    <citation type="journal article" date="2019" name="Int. J. Syst. Evol. Microbiol.">
        <title>The Global Catalogue of Microorganisms (GCM) 10K type strain sequencing project: providing services to taxonomists for standard genome sequencing and annotation.</title>
        <authorList>
            <consortium name="The Broad Institute Genomics Platform"/>
            <consortium name="The Broad Institute Genome Sequencing Center for Infectious Disease"/>
            <person name="Wu L."/>
            <person name="Ma J."/>
        </authorList>
    </citation>
    <scope>NUCLEOTIDE SEQUENCE [LARGE SCALE GENOMIC DNA]</scope>
    <source>
        <strain evidence="6">JCM 16117</strain>
    </source>
</reference>
<keyword evidence="2" id="KW-0238">DNA-binding</keyword>
<dbReference type="SUPFAM" id="SSF46785">
    <property type="entry name" value="Winged helix' DNA-binding domain"/>
    <property type="match status" value="1"/>
</dbReference>
<evidence type="ECO:0000256" key="1">
    <source>
        <dbReference type="ARBA" id="ARBA00023015"/>
    </source>
</evidence>
<dbReference type="PANTHER" id="PTHR33204">
    <property type="entry name" value="TRANSCRIPTIONAL REGULATOR, MARR FAMILY"/>
    <property type="match status" value="1"/>
</dbReference>
<dbReference type="Pfam" id="PF01638">
    <property type="entry name" value="HxlR"/>
    <property type="match status" value="1"/>
</dbReference>
<dbReference type="RefSeq" id="WP_259480830.1">
    <property type="nucleotide sequence ID" value="NZ_BAAAQY010000012.1"/>
</dbReference>
<dbReference type="PROSITE" id="PS51118">
    <property type="entry name" value="HTH_HXLR"/>
    <property type="match status" value="1"/>
</dbReference>
<evidence type="ECO:0000313" key="6">
    <source>
        <dbReference type="Proteomes" id="UP001500929"/>
    </source>
</evidence>
<comment type="caution">
    <text evidence="5">The sequence shown here is derived from an EMBL/GenBank/DDBJ whole genome shotgun (WGS) entry which is preliminary data.</text>
</comment>
<evidence type="ECO:0000256" key="3">
    <source>
        <dbReference type="ARBA" id="ARBA00023163"/>
    </source>
</evidence>
<dbReference type="EMBL" id="BAAAQY010000012">
    <property type="protein sequence ID" value="GAA2246549.1"/>
    <property type="molecule type" value="Genomic_DNA"/>
</dbReference>
<name>A0ABP5R0E2_9MICO</name>
<sequence length="123" mass="13470">MSLLAEHVHSPHEAACDRNDVYAAACPCRDMLDLLANKWTALAIGALEDGPLRFGELKRTLEGVTPKVLSATLKRLESASLVNRVVFAEVPLRVEYSLTPLGVSAASPLAHLRDWVNETITRH</sequence>
<evidence type="ECO:0000259" key="4">
    <source>
        <dbReference type="PROSITE" id="PS51118"/>
    </source>
</evidence>
<protein>
    <submittedName>
        <fullName evidence="5">Helix-turn-helix domain-containing protein</fullName>
    </submittedName>
</protein>
<feature type="domain" description="HTH hxlR-type" evidence="4">
    <location>
        <begin position="26"/>
        <end position="123"/>
    </location>
</feature>
<gene>
    <name evidence="5" type="ORF">GCM10009851_35010</name>
</gene>
<proteinExistence type="predicted"/>
<dbReference type="Gene3D" id="1.10.10.10">
    <property type="entry name" value="Winged helix-like DNA-binding domain superfamily/Winged helix DNA-binding domain"/>
    <property type="match status" value="1"/>
</dbReference>
<evidence type="ECO:0000256" key="2">
    <source>
        <dbReference type="ARBA" id="ARBA00023125"/>
    </source>
</evidence>
<dbReference type="Proteomes" id="UP001500929">
    <property type="component" value="Unassembled WGS sequence"/>
</dbReference>
<dbReference type="InterPro" id="IPR002577">
    <property type="entry name" value="HTH_HxlR"/>
</dbReference>
<dbReference type="InterPro" id="IPR036388">
    <property type="entry name" value="WH-like_DNA-bd_sf"/>
</dbReference>
<keyword evidence="1" id="KW-0805">Transcription regulation</keyword>
<organism evidence="5 6">
    <name type="scientific">Herbiconiux moechotypicola</name>
    <dbReference type="NCBI Taxonomy" id="637393"/>
    <lineage>
        <taxon>Bacteria</taxon>
        <taxon>Bacillati</taxon>
        <taxon>Actinomycetota</taxon>
        <taxon>Actinomycetes</taxon>
        <taxon>Micrococcales</taxon>
        <taxon>Microbacteriaceae</taxon>
        <taxon>Herbiconiux</taxon>
    </lineage>
</organism>
<dbReference type="InterPro" id="IPR036390">
    <property type="entry name" value="WH_DNA-bd_sf"/>
</dbReference>
<keyword evidence="3" id="KW-0804">Transcription</keyword>
<evidence type="ECO:0000313" key="5">
    <source>
        <dbReference type="EMBL" id="GAA2246549.1"/>
    </source>
</evidence>